<evidence type="ECO:0000313" key="2">
    <source>
        <dbReference type="EMBL" id="MDT2251308.1"/>
    </source>
</evidence>
<feature type="transmembrane region" description="Helical" evidence="1">
    <location>
        <begin position="67"/>
        <end position="87"/>
    </location>
</feature>
<evidence type="ECO:0000313" key="3">
    <source>
        <dbReference type="Proteomes" id="UP001259239"/>
    </source>
</evidence>
<accession>A0AAP5N1C9</accession>
<dbReference type="EMBL" id="JARQGV010000004">
    <property type="protein sequence ID" value="MDT2251308.1"/>
    <property type="molecule type" value="Genomic_DNA"/>
</dbReference>
<reference evidence="2" key="2">
    <citation type="submission" date="2023-03" db="EMBL/GenBank/DDBJ databases">
        <authorList>
            <person name="Obshta O."/>
            <person name="Zabrodski M.W."/>
            <person name="Soomro T."/>
            <person name="Wilson G."/>
            <person name="Masood F."/>
            <person name="Thebeau J."/>
            <person name="Bezerra Da Silva M.C."/>
            <person name="Raza F."/>
            <person name="Biganski S."/>
            <person name="Jose M."/>
            <person name="Camilli M."/>
            <person name="Kozii I.V."/>
            <person name="Kozii R.V."/>
            <person name="Simko E."/>
            <person name="Wood S.C."/>
        </authorList>
    </citation>
    <scope>NUCLEOTIDE SEQUENCE</scope>
    <source>
        <strain evidence="2">PL001</strain>
    </source>
</reference>
<organism evidence="2 3">
    <name type="scientific">Paenibacillus larvae</name>
    <dbReference type="NCBI Taxonomy" id="1464"/>
    <lineage>
        <taxon>Bacteria</taxon>
        <taxon>Bacillati</taxon>
        <taxon>Bacillota</taxon>
        <taxon>Bacilli</taxon>
        <taxon>Bacillales</taxon>
        <taxon>Paenibacillaceae</taxon>
        <taxon>Paenibacillus</taxon>
    </lineage>
</organism>
<dbReference type="Proteomes" id="UP001259239">
    <property type="component" value="Unassembled WGS sequence"/>
</dbReference>
<protein>
    <submittedName>
        <fullName evidence="2">Spore cortex biosynthesis protein YabQ</fullName>
    </submittedName>
</protein>
<evidence type="ECO:0000256" key="1">
    <source>
        <dbReference type="SAM" id="Phobius"/>
    </source>
</evidence>
<feature type="transmembrane region" description="Helical" evidence="1">
    <location>
        <begin position="6"/>
        <end position="27"/>
    </location>
</feature>
<dbReference type="NCBIfam" id="TIGR02893">
    <property type="entry name" value="spore_yabQ"/>
    <property type="match status" value="1"/>
</dbReference>
<dbReference type="AlphaFoldDB" id="A0AAP5N1C9"/>
<dbReference type="RefSeq" id="WP_036655539.1">
    <property type="nucleotide sequence ID" value="NZ_JAMDNE010000055.1"/>
</dbReference>
<sequence>MILQVQMITILLMFTAGLALGAMFDVFRILFERFRLPKWAMPIVDIVYWIVATILVFRLLLGSNEGQVRMFVFIGLCLGVLLYYPLFSKWTIRTVYFLIRTVHGLVRFLNKTIHILVIKPVKGLYRLVIIILGFLMAIAIFLYKIMIQLFYPFWKVLLWLTGPIWRRLKLPSWISSLWKNILHWFKK</sequence>
<feature type="transmembrane region" description="Helical" evidence="1">
    <location>
        <begin position="124"/>
        <end position="143"/>
    </location>
</feature>
<proteinExistence type="predicted"/>
<gene>
    <name evidence="2" type="primary">yabQ</name>
    <name evidence="2" type="ORF">P7H09_08175</name>
</gene>
<feature type="transmembrane region" description="Helical" evidence="1">
    <location>
        <begin position="39"/>
        <end position="61"/>
    </location>
</feature>
<dbReference type="InterPro" id="IPR019074">
    <property type="entry name" value="YabQ"/>
</dbReference>
<keyword evidence="1" id="KW-0812">Transmembrane</keyword>
<reference evidence="2" key="1">
    <citation type="journal article" date="2023" name="J. Vet. Diagn. Invest.">
        <title>Oxytetracycline-resistant Paenibacillus larvae identified in commercial beekeeping operations in Saskatchewan using pooled honey sampling.</title>
        <authorList>
            <person name="Obshta O."/>
            <person name="Zabrodski M.W."/>
            <person name="Soomro T."/>
            <person name="Wilson G."/>
            <person name="Masood F."/>
            <person name="Thebeau J."/>
            <person name="Silva M.C.B."/>
            <person name="Biganski S."/>
            <person name="Kozii I.V."/>
            <person name="Koziy R.V."/>
            <person name="Raza M.F."/>
            <person name="Jose M.S."/>
            <person name="Simko E."/>
            <person name="Wood S.C."/>
        </authorList>
    </citation>
    <scope>NUCLEOTIDE SEQUENCE</scope>
    <source>
        <strain evidence="2">PL001</strain>
    </source>
</reference>
<comment type="caution">
    <text evidence="2">The sequence shown here is derived from an EMBL/GenBank/DDBJ whole genome shotgun (WGS) entry which is preliminary data.</text>
</comment>
<name>A0AAP5N1C9_9BACL</name>
<dbReference type="Pfam" id="PF09578">
    <property type="entry name" value="Spore_YabQ"/>
    <property type="match status" value="1"/>
</dbReference>
<keyword evidence="1" id="KW-1133">Transmembrane helix</keyword>
<keyword evidence="1" id="KW-0472">Membrane</keyword>